<dbReference type="GO" id="GO:0008800">
    <property type="term" value="F:beta-lactamase activity"/>
    <property type="evidence" value="ECO:0007669"/>
    <property type="project" value="UniProtKB-EC"/>
</dbReference>
<dbReference type="SUPFAM" id="SSF56601">
    <property type="entry name" value="beta-lactamase/transpeptidase-like"/>
    <property type="match status" value="1"/>
</dbReference>
<feature type="transmembrane region" description="Helical" evidence="14">
    <location>
        <begin position="224"/>
        <end position="245"/>
    </location>
</feature>
<dbReference type="GO" id="GO:0008360">
    <property type="term" value="P:regulation of cell shape"/>
    <property type="evidence" value="ECO:0007669"/>
    <property type="project" value="UniProtKB-KW"/>
</dbReference>
<dbReference type="PANTHER" id="PTHR30627:SF6">
    <property type="entry name" value="BETA-LACTAMASE YBXI-RELATED"/>
    <property type="match status" value="1"/>
</dbReference>
<evidence type="ECO:0000313" key="18">
    <source>
        <dbReference type="Proteomes" id="UP000239210"/>
    </source>
</evidence>
<feature type="transmembrane region" description="Helical" evidence="14">
    <location>
        <begin position="344"/>
        <end position="366"/>
    </location>
</feature>
<organism evidence="17 18">
    <name type="scientific">Geodermatophilus tzadiensis</name>
    <dbReference type="NCBI Taxonomy" id="1137988"/>
    <lineage>
        <taxon>Bacteria</taxon>
        <taxon>Bacillati</taxon>
        <taxon>Actinomycetota</taxon>
        <taxon>Actinomycetes</taxon>
        <taxon>Geodermatophilales</taxon>
        <taxon>Geodermatophilaceae</taxon>
        <taxon>Geodermatophilus</taxon>
    </lineage>
</organism>
<dbReference type="EMBL" id="PVTG01000026">
    <property type="protein sequence ID" value="PRY36050.1"/>
    <property type="molecule type" value="Genomic_DNA"/>
</dbReference>
<gene>
    <name evidence="17" type="ORF">LY71_12611</name>
</gene>
<evidence type="ECO:0000256" key="6">
    <source>
        <dbReference type="ARBA" id="ARBA00022692"/>
    </source>
</evidence>
<name>A0A2T0SRL7_9ACTN</name>
<feature type="transmembrane region" description="Helical" evidence="14">
    <location>
        <begin position="378"/>
        <end position="400"/>
    </location>
</feature>
<proteinExistence type="inferred from homology"/>
<feature type="transmembrane region" description="Helical" evidence="14">
    <location>
        <begin position="88"/>
        <end position="106"/>
    </location>
</feature>
<dbReference type="SUPFAM" id="SSF56519">
    <property type="entry name" value="Penicillin binding protein dimerisation domain"/>
    <property type="match status" value="1"/>
</dbReference>
<protein>
    <recommendedName>
        <fullName evidence="5">beta-lactamase</fullName>
        <ecNumber evidence="5">3.5.2.6</ecNumber>
    </recommendedName>
</protein>
<evidence type="ECO:0000256" key="8">
    <source>
        <dbReference type="ARBA" id="ARBA00022801"/>
    </source>
</evidence>
<keyword evidence="8" id="KW-0378">Hydrolase</keyword>
<evidence type="ECO:0000256" key="9">
    <source>
        <dbReference type="ARBA" id="ARBA00022960"/>
    </source>
</evidence>
<evidence type="ECO:0000256" key="12">
    <source>
        <dbReference type="ARBA" id="ARBA00023251"/>
    </source>
</evidence>
<dbReference type="PANTHER" id="PTHR30627">
    <property type="entry name" value="PEPTIDOGLYCAN D,D-TRANSPEPTIDASE"/>
    <property type="match status" value="1"/>
</dbReference>
<evidence type="ECO:0000256" key="3">
    <source>
        <dbReference type="ARBA" id="ARBA00007171"/>
    </source>
</evidence>
<comment type="catalytic activity">
    <reaction evidence="1">
        <text>a beta-lactam + H2O = a substituted beta-amino acid</text>
        <dbReference type="Rhea" id="RHEA:20401"/>
        <dbReference type="ChEBI" id="CHEBI:15377"/>
        <dbReference type="ChEBI" id="CHEBI:35627"/>
        <dbReference type="ChEBI" id="CHEBI:140347"/>
        <dbReference type="EC" id="3.5.2.6"/>
    </reaction>
</comment>
<dbReference type="Gene3D" id="3.90.1310.10">
    <property type="entry name" value="Penicillin-binding protein 2a (Domain 2)"/>
    <property type="match status" value="1"/>
</dbReference>
<dbReference type="InterPro" id="IPR036138">
    <property type="entry name" value="PBP_dimer_sf"/>
</dbReference>
<feature type="transmembrane region" description="Helical" evidence="14">
    <location>
        <begin position="157"/>
        <end position="173"/>
    </location>
</feature>
<keyword evidence="11 14" id="KW-0472">Membrane</keyword>
<dbReference type="Pfam" id="PF03717">
    <property type="entry name" value="PBP_dimer"/>
    <property type="match status" value="1"/>
</dbReference>
<comment type="similarity">
    <text evidence="4">Belongs to the class-D beta-lactamase family.</text>
</comment>
<evidence type="ECO:0000256" key="10">
    <source>
        <dbReference type="ARBA" id="ARBA00022989"/>
    </source>
</evidence>
<reference evidence="17 18" key="1">
    <citation type="submission" date="2018-03" db="EMBL/GenBank/DDBJ databases">
        <title>Genomic Encyclopedia of Archaeal and Bacterial Type Strains, Phase II (KMG-II): from individual species to whole genera.</title>
        <authorList>
            <person name="Goeker M."/>
        </authorList>
    </citation>
    <scope>NUCLEOTIDE SEQUENCE [LARGE SCALE GENOMIC DNA]</scope>
    <source>
        <strain evidence="17 18">DSM 45416</strain>
    </source>
</reference>
<dbReference type="GO" id="GO:0051301">
    <property type="term" value="P:cell division"/>
    <property type="evidence" value="ECO:0007669"/>
    <property type="project" value="UniProtKB-KW"/>
</dbReference>
<evidence type="ECO:0000256" key="1">
    <source>
        <dbReference type="ARBA" id="ARBA00001526"/>
    </source>
</evidence>
<evidence type="ECO:0000256" key="2">
    <source>
        <dbReference type="ARBA" id="ARBA00004141"/>
    </source>
</evidence>
<evidence type="ECO:0000259" key="15">
    <source>
        <dbReference type="Pfam" id="PF00905"/>
    </source>
</evidence>
<dbReference type="InterPro" id="IPR001460">
    <property type="entry name" value="PCN-bd_Tpept"/>
</dbReference>
<evidence type="ECO:0000256" key="14">
    <source>
        <dbReference type="SAM" id="Phobius"/>
    </source>
</evidence>
<feature type="transmembrane region" description="Helical" evidence="14">
    <location>
        <begin position="118"/>
        <end position="137"/>
    </location>
</feature>
<keyword evidence="7" id="KW-0732">Signal</keyword>
<keyword evidence="18" id="KW-1185">Reference proteome</keyword>
<keyword evidence="10 14" id="KW-1133">Transmembrane helix</keyword>
<feature type="domain" description="Penicillin-binding protein transpeptidase" evidence="15">
    <location>
        <begin position="677"/>
        <end position="986"/>
    </location>
</feature>
<dbReference type="GO" id="GO:0071555">
    <property type="term" value="P:cell wall organization"/>
    <property type="evidence" value="ECO:0007669"/>
    <property type="project" value="TreeGrafter"/>
</dbReference>
<dbReference type="Proteomes" id="UP000239210">
    <property type="component" value="Unassembled WGS sequence"/>
</dbReference>
<dbReference type="GO" id="GO:0008658">
    <property type="term" value="F:penicillin binding"/>
    <property type="evidence" value="ECO:0007669"/>
    <property type="project" value="InterPro"/>
</dbReference>
<evidence type="ECO:0000256" key="4">
    <source>
        <dbReference type="ARBA" id="ARBA00007898"/>
    </source>
</evidence>
<feature type="region of interest" description="Disordered" evidence="13">
    <location>
        <begin position="31"/>
        <end position="52"/>
    </location>
</feature>
<feature type="transmembrane region" description="Helical" evidence="14">
    <location>
        <begin position="62"/>
        <end position="82"/>
    </location>
</feature>
<keyword evidence="9" id="KW-0133">Cell shape</keyword>
<evidence type="ECO:0000256" key="5">
    <source>
        <dbReference type="ARBA" id="ARBA00012865"/>
    </source>
</evidence>
<comment type="subcellular location">
    <subcellularLocation>
        <location evidence="2">Membrane</location>
        <topology evidence="2">Multi-pass membrane protein</topology>
    </subcellularLocation>
</comment>
<evidence type="ECO:0000256" key="11">
    <source>
        <dbReference type="ARBA" id="ARBA00023136"/>
    </source>
</evidence>
<dbReference type="Gene3D" id="3.40.710.10">
    <property type="entry name" value="DD-peptidase/beta-lactamase superfamily"/>
    <property type="match status" value="1"/>
</dbReference>
<keyword evidence="17" id="KW-0132">Cell division</keyword>
<feature type="transmembrane region" description="Helical" evidence="14">
    <location>
        <begin position="202"/>
        <end position="219"/>
    </location>
</feature>
<dbReference type="InterPro" id="IPR012338">
    <property type="entry name" value="Beta-lactam/transpept-like"/>
</dbReference>
<dbReference type="Pfam" id="PF01098">
    <property type="entry name" value="FTSW_RODA_SPOVE"/>
    <property type="match status" value="1"/>
</dbReference>
<keyword evidence="12" id="KW-0046">Antibiotic resistance</keyword>
<evidence type="ECO:0000256" key="13">
    <source>
        <dbReference type="SAM" id="MobiDB-lite"/>
    </source>
</evidence>
<dbReference type="InterPro" id="IPR005311">
    <property type="entry name" value="PBP_dimer"/>
</dbReference>
<evidence type="ECO:0000256" key="7">
    <source>
        <dbReference type="ARBA" id="ARBA00022729"/>
    </source>
</evidence>
<comment type="similarity">
    <text evidence="3">Belongs to the transpeptidase family.</text>
</comment>
<evidence type="ECO:0000313" key="17">
    <source>
        <dbReference type="EMBL" id="PRY36050.1"/>
    </source>
</evidence>
<dbReference type="RefSeq" id="WP_245888247.1">
    <property type="nucleotide sequence ID" value="NZ_PVTG01000026.1"/>
</dbReference>
<dbReference type="GO" id="GO:0005886">
    <property type="term" value="C:plasma membrane"/>
    <property type="evidence" value="ECO:0007669"/>
    <property type="project" value="TreeGrafter"/>
</dbReference>
<sequence length="1010" mass="104638">MLDERDAGGPVDEERSRRWTRRQRRVLWAGARAAAEEPEDGDGRRRRTRQERRDRRSARFDLLAVVAALALVGLGLANLVLIGETELAARQAAIAVGGVLALAVFWRVRVRYLGVLGWLAYGAAVVFLVGVLTVGVTVKGATRWFVLGSVTFQPSELAKLGLLLVLAAVLGSGRPAWRRFALAVLLAVVPIALTLLQPDLSTTMLLAVLTASMLVLGRVPARFLLPLGAAAVISAPLLISLLQPYQLQRLGTFLVGAHESPTGSGWALRQAHISVASGGLLGRADDPLRELRAEYLPEGHTDLAPASLVGQWGLVAGAGVVLAVVVLVWRLALASRRARTPHAALVGGGLAVLMGVETVVSVGANLGLLPLAGVPFPLLSYGGTALVVHLAAIGVVLGVRRDGTRRRLWALPSRRNPRPRLVRLAAVALSVLLVAFGVYGWRLQVTRGEELTLAGEEQMTRCIRLPAPRGAITDRHDTPLAVDAAVAGTGVDRVLVVPALLRDAPSAVDRLAALTGRAPGDLQAQIDAAAPTTLSLPVADVPRPTGDAVTAAGIPGVLVVPEPRRWYPEGAALGPVLGFVGVATPESEARWAVLPAGEFVGRAGLELQYDAVLRGVNGRQCLYVDPAGVPVALAERVAPVPGADLRLSLDLGLQRQVYQGLVAALDAQRRPDGHVAAAVAMDPRTGQVLAMASAPSFDNGVYGPPADPAALAALAGAPGSPTLEHVTQAALPPGSTFKLVVAAANQAHGAFDADSVIPTGGSFTYGGHTFGNWKPMGPMDLVEAIAWSNDVYFYKLALALGPEAIAETAGALGVGQPTGIDLPGESAGYLGTPESVAADGGTWYGGSTVILGIGQGEIQVTPLQNARWTAAVATGVLVTPRLGLAVGTEGTFTAVPAPAPSPLTFADGLGPVREGMRQVVTTGTGTRLAGLPAPVGAKSGTAQDGGLGADEYDFWMTAASPIDAPEIVVTSVVQGPYERRGDAATVANDGLQYFLDHRADVLATGPVQGP</sequence>
<evidence type="ECO:0000259" key="16">
    <source>
        <dbReference type="Pfam" id="PF03717"/>
    </source>
</evidence>
<feature type="transmembrane region" description="Helical" evidence="14">
    <location>
        <begin position="180"/>
        <end position="196"/>
    </location>
</feature>
<feature type="domain" description="Penicillin-binding protein dimerisation" evidence="16">
    <location>
        <begin position="465"/>
        <end position="631"/>
    </location>
</feature>
<keyword evidence="17" id="KW-0131">Cell cycle</keyword>
<dbReference type="GO" id="GO:0046677">
    <property type="term" value="P:response to antibiotic"/>
    <property type="evidence" value="ECO:0007669"/>
    <property type="project" value="UniProtKB-KW"/>
</dbReference>
<dbReference type="AlphaFoldDB" id="A0A2T0SRL7"/>
<dbReference type="Pfam" id="PF00905">
    <property type="entry name" value="Transpeptidase"/>
    <property type="match status" value="1"/>
</dbReference>
<accession>A0A2T0SRL7</accession>
<keyword evidence="6 14" id="KW-0812">Transmembrane</keyword>
<comment type="caution">
    <text evidence="17">The sequence shown here is derived from an EMBL/GenBank/DDBJ whole genome shotgun (WGS) entry which is preliminary data.</text>
</comment>
<dbReference type="InterPro" id="IPR001182">
    <property type="entry name" value="FtsW/RodA"/>
</dbReference>
<feature type="transmembrane region" description="Helical" evidence="14">
    <location>
        <begin position="421"/>
        <end position="441"/>
    </location>
</feature>
<dbReference type="InterPro" id="IPR050515">
    <property type="entry name" value="Beta-lactam/transpept"/>
</dbReference>
<feature type="transmembrane region" description="Helical" evidence="14">
    <location>
        <begin position="312"/>
        <end position="332"/>
    </location>
</feature>
<dbReference type="EC" id="3.5.2.6" evidence="5"/>